<gene>
    <name evidence="1" type="ORF">CJ255_05125</name>
</gene>
<keyword evidence="2" id="KW-1185">Reference proteome</keyword>
<dbReference type="Proteomes" id="UP000220527">
    <property type="component" value="Unassembled WGS sequence"/>
</dbReference>
<proteinExistence type="predicted"/>
<protein>
    <submittedName>
        <fullName evidence="1">Uncharacterized protein</fullName>
    </submittedName>
</protein>
<evidence type="ECO:0000313" key="2">
    <source>
        <dbReference type="Proteomes" id="UP000220527"/>
    </source>
</evidence>
<dbReference type="EMBL" id="NQWI01000015">
    <property type="protein sequence ID" value="PDW04075.1"/>
    <property type="molecule type" value="Genomic_DNA"/>
</dbReference>
<dbReference type="RefSeq" id="WP_097643018.1">
    <property type="nucleotide sequence ID" value="NZ_NQWI01000015.1"/>
</dbReference>
<name>A0A2A6RMC7_9CHLR</name>
<organism evidence="1 2">
    <name type="scientific">Candidatus Viridilinea mediisalina</name>
    <dbReference type="NCBI Taxonomy" id="2024553"/>
    <lineage>
        <taxon>Bacteria</taxon>
        <taxon>Bacillati</taxon>
        <taxon>Chloroflexota</taxon>
        <taxon>Chloroflexia</taxon>
        <taxon>Chloroflexales</taxon>
        <taxon>Chloroflexineae</taxon>
        <taxon>Oscillochloridaceae</taxon>
        <taxon>Candidatus Viridilinea</taxon>
    </lineage>
</organism>
<sequence>MTATVAQVLTLVRQLSPREQLELIQTLAALAQETLDSQSNNVLDVESDPMLEIIGAYAHDIPLIDDIAPSADPDLYITAEALGSKAAELHAWEIAPARYMRGHDGRPLRKG</sequence>
<comment type="caution">
    <text evidence="1">The sequence shown here is derived from an EMBL/GenBank/DDBJ whole genome shotgun (WGS) entry which is preliminary data.</text>
</comment>
<evidence type="ECO:0000313" key="1">
    <source>
        <dbReference type="EMBL" id="PDW04075.1"/>
    </source>
</evidence>
<reference evidence="2" key="1">
    <citation type="submission" date="2017-08" db="EMBL/GenBank/DDBJ databases">
        <authorList>
            <person name="Grouzdev D.S."/>
            <person name="Gaisin V.A."/>
            <person name="Rysina M.S."/>
            <person name="Gorlenko V.M."/>
        </authorList>
    </citation>
    <scope>NUCLEOTIDE SEQUENCE [LARGE SCALE GENOMIC DNA]</scope>
    <source>
        <strain evidence="2">Kir15-3F</strain>
    </source>
</reference>
<dbReference type="AlphaFoldDB" id="A0A2A6RMC7"/>
<accession>A0A2A6RMC7</accession>